<accession>A0A9W6U4Y8</accession>
<gene>
    <name evidence="1" type="ORF">Plil01_001226700</name>
</gene>
<reference evidence="1" key="1">
    <citation type="submission" date="2023-04" db="EMBL/GenBank/DDBJ databases">
        <title>Phytophthora lilii NBRC 32176.</title>
        <authorList>
            <person name="Ichikawa N."/>
            <person name="Sato H."/>
            <person name="Tonouchi N."/>
        </authorList>
    </citation>
    <scope>NUCLEOTIDE SEQUENCE</scope>
    <source>
        <strain evidence="1">NBRC 32176</strain>
    </source>
</reference>
<evidence type="ECO:0000313" key="1">
    <source>
        <dbReference type="EMBL" id="GMF29003.1"/>
    </source>
</evidence>
<dbReference type="OrthoDB" id="128462at2759"/>
<dbReference type="AlphaFoldDB" id="A0A9W6U4Y8"/>
<name>A0A9W6U4Y8_9STRA</name>
<sequence length="617" mass="69871">MVRPKKAANTYGSGSLAESPLTPSAGTFTLSSSFTSSNPSVISSHSISSLLEFYALNDRAWYITHHLPRAELRASPDLWRNGGDGKDRYATNVVISVMEEILRRTCSILASDSLEPSEASAALFQCFVDKNYVPSDDEQAQKQLTTVAECYMKAKKGSIEKKTLRATLTTRSRRDIQKLQFEFPYTMSLNAFSTGRTDLELLRSSLSLEKTKRTLEPLYFREKTVDHYGKRGISWHESLVRYFKYDDGSSSGETGHPTAVDTKLYYDRFSVSDMKQDREAVVSLIEAVLIRLKRDLPHITRITFLSDNATCYQNWLIPLILPYLSHVHGIDVVRIIHTETQDGKSILDAHFARAMEHIVEWVKEGNNCLTPTQAVIGLQSNGGILNCVAELIEHDRSRLKELANEVAGMEQCLRRIVTRANEVVIAWHTGDASELPYWIQKLSIIYFDSLRIFWYDRSGLYVWTATGVKIFTQGQLRRRTRKWKVKSADETPMTTTICSKDAVSYAVKVAMEMRGAGRLFVQDARGNYDYHAISNTDSFQIPYSFPPGWAQRHEWGNMYGAKYIGQFKNEIEAFFKEGLANSSAKTGPGRMLEKLKAAHTDIFVFLGRTRSGRKLVS</sequence>
<dbReference type="PANTHER" id="PTHR33845:SF1">
    <property type="entry name" value="C2H2-TYPE DOMAIN-CONTAINING PROTEIN"/>
    <property type="match status" value="1"/>
</dbReference>
<comment type="caution">
    <text evidence="1">The sequence shown here is derived from an EMBL/GenBank/DDBJ whole genome shotgun (WGS) entry which is preliminary data.</text>
</comment>
<dbReference type="EMBL" id="BSXW01000751">
    <property type="protein sequence ID" value="GMF29003.1"/>
    <property type="molecule type" value="Genomic_DNA"/>
</dbReference>
<dbReference type="Proteomes" id="UP001165083">
    <property type="component" value="Unassembled WGS sequence"/>
</dbReference>
<dbReference type="PANTHER" id="PTHR33845">
    <property type="entry name" value="C2H2-TYPE DOMAIN-CONTAINING PROTEIN"/>
    <property type="match status" value="1"/>
</dbReference>
<evidence type="ECO:0000313" key="2">
    <source>
        <dbReference type="Proteomes" id="UP001165083"/>
    </source>
</evidence>
<keyword evidence="2" id="KW-1185">Reference proteome</keyword>
<organism evidence="1 2">
    <name type="scientific">Phytophthora lilii</name>
    <dbReference type="NCBI Taxonomy" id="2077276"/>
    <lineage>
        <taxon>Eukaryota</taxon>
        <taxon>Sar</taxon>
        <taxon>Stramenopiles</taxon>
        <taxon>Oomycota</taxon>
        <taxon>Peronosporomycetes</taxon>
        <taxon>Peronosporales</taxon>
        <taxon>Peronosporaceae</taxon>
        <taxon>Phytophthora</taxon>
    </lineage>
</organism>
<proteinExistence type="predicted"/>
<protein>
    <submittedName>
        <fullName evidence="1">Unnamed protein product</fullName>
    </submittedName>
</protein>